<proteinExistence type="predicted"/>
<reference evidence="1" key="1">
    <citation type="book" date="2019" name="MICROBIAL BIOTECHNOLOGY" publisher="Unknown Publisher">
        <title>Optimization of recombineering for directed mutagenesis of bacteria Pseudomonas corrugata 3'.</title>
        <authorList>
            <person name="Buinitskaja S.V."/>
            <person name="Pilipenok N."/>
            <person name="Valentovich L.N."/>
        </authorList>
    </citation>
    <scope>NUCLEOTIDE SEQUENCE</scope>
    <source>
        <strain evidence="1">3prime</strain>
    </source>
</reference>
<evidence type="ECO:0000313" key="2">
    <source>
        <dbReference type="Proteomes" id="UP000663914"/>
    </source>
</evidence>
<name>A0A8B6UT12_9PSED</name>
<accession>A0A8B6UT12</accession>
<dbReference type="AlphaFoldDB" id="A0A8B6UT12"/>
<organism evidence="1 2">
    <name type="scientific">Pseudomonas corrugata</name>
    <dbReference type="NCBI Taxonomy" id="47879"/>
    <lineage>
        <taxon>Bacteria</taxon>
        <taxon>Pseudomonadati</taxon>
        <taxon>Pseudomonadota</taxon>
        <taxon>Gammaproteobacteria</taxon>
        <taxon>Pseudomonadales</taxon>
        <taxon>Pseudomonadaceae</taxon>
        <taxon>Pseudomonas</taxon>
    </lineage>
</organism>
<gene>
    <name evidence="1" type="ORF">C4C32_03785</name>
</gene>
<dbReference type="RefSeq" id="WP_208555244.1">
    <property type="nucleotide sequence ID" value="NZ_CP072011.1"/>
</dbReference>
<evidence type="ECO:0000313" key="1">
    <source>
        <dbReference type="EMBL" id="QTH15039.1"/>
    </source>
</evidence>
<reference evidence="1" key="2">
    <citation type="submission" date="2021-03" db="EMBL/GenBank/DDBJ databases">
        <authorList>
            <person name="Valentovich L.N."/>
            <person name="Akhremchuk A.E."/>
            <person name="Miamin V.E."/>
        </authorList>
    </citation>
    <scope>NUCLEOTIDE SEQUENCE</scope>
    <source>
        <strain evidence="1">3prime</strain>
    </source>
</reference>
<dbReference type="EMBL" id="CP072011">
    <property type="protein sequence ID" value="QTH15039.1"/>
    <property type="molecule type" value="Genomic_DNA"/>
</dbReference>
<protein>
    <submittedName>
        <fullName evidence="1">Uncharacterized protein</fullName>
    </submittedName>
</protein>
<sequence length="159" mass="17829">MNKQLDFLLDKVLKHDLVLAQVTSAPRPQVLRAKIERIYSTGKGIVYGFLNSEVEFVRSGGTWGDVALKVGEQALLFVASVSGKLYEDVWHGHMVVEDIEGSLYAIYPRKELWLSEDIPSLIRVASRQDPKRSYATAIRFDVMEEYLISLIERGGSNGG</sequence>
<dbReference type="Proteomes" id="UP000663914">
    <property type="component" value="Chromosome"/>
</dbReference>